<name>A0ABU4HUV5_9ACTN</name>
<organism evidence="2 3">
    <name type="scientific">Conexibacter stalactiti</name>
    <dbReference type="NCBI Taxonomy" id="1940611"/>
    <lineage>
        <taxon>Bacteria</taxon>
        <taxon>Bacillati</taxon>
        <taxon>Actinomycetota</taxon>
        <taxon>Thermoleophilia</taxon>
        <taxon>Solirubrobacterales</taxon>
        <taxon>Conexibacteraceae</taxon>
        <taxon>Conexibacter</taxon>
    </lineage>
</organism>
<reference evidence="3" key="1">
    <citation type="submission" date="2023-07" db="EMBL/GenBank/DDBJ databases">
        <title>Conexibacter stalactiti sp. nov., isolated from stalactites in a lava cave and emended description of the genus Conexibacter.</title>
        <authorList>
            <person name="Lee S.D."/>
        </authorList>
    </citation>
    <scope>NUCLEOTIDE SEQUENCE [LARGE SCALE GENOMIC DNA]</scope>
    <source>
        <strain evidence="3">KCTC 39840</strain>
    </source>
</reference>
<keyword evidence="1" id="KW-0732">Signal</keyword>
<comment type="caution">
    <text evidence="2">The sequence shown here is derived from an EMBL/GenBank/DDBJ whole genome shotgun (WGS) entry which is preliminary data.</text>
</comment>
<dbReference type="EMBL" id="JAWSTH010000075">
    <property type="protein sequence ID" value="MDW5597117.1"/>
    <property type="molecule type" value="Genomic_DNA"/>
</dbReference>
<evidence type="ECO:0000256" key="1">
    <source>
        <dbReference type="SAM" id="SignalP"/>
    </source>
</evidence>
<accession>A0ABU4HUV5</accession>
<proteinExistence type="predicted"/>
<sequence>MRSLLLGATIAAVATAITASASVTTTAADAVQRTPVSLVVSLDHDARPGEPTALNLGLRIDLRRQPAPLTMVSLRYPATIGVTTSGLGIEPCRWPPSDFEAVVIELTSQLGCPRNSVMGVGTASGQIRMDGTAISREVGTISVHSGPLIGERLQLVTLVDGVNPIGARLVFAGEVRPASKPYGGELTLRIRPLPPSWRASIALSELDLAIGSPEIVYHDRAGGKTMRYRPDGIVLPARCPRGAFRFAAMLRFADGRRIETSAVAACPS</sequence>
<evidence type="ECO:0000313" key="3">
    <source>
        <dbReference type="Proteomes" id="UP001284601"/>
    </source>
</evidence>
<feature type="chain" id="PRO_5047298197" evidence="1">
    <location>
        <begin position="22"/>
        <end position="268"/>
    </location>
</feature>
<gene>
    <name evidence="2" type="ORF">R7226_22415</name>
</gene>
<evidence type="ECO:0000313" key="2">
    <source>
        <dbReference type="EMBL" id="MDW5597117.1"/>
    </source>
</evidence>
<protein>
    <submittedName>
        <fullName evidence="2">Uncharacterized protein</fullName>
    </submittedName>
</protein>
<feature type="signal peptide" evidence="1">
    <location>
        <begin position="1"/>
        <end position="21"/>
    </location>
</feature>
<dbReference type="RefSeq" id="WP_318599579.1">
    <property type="nucleotide sequence ID" value="NZ_JAWSTH010000075.1"/>
</dbReference>
<keyword evidence="3" id="KW-1185">Reference proteome</keyword>
<dbReference type="Proteomes" id="UP001284601">
    <property type="component" value="Unassembled WGS sequence"/>
</dbReference>